<dbReference type="PANTHER" id="PTHR47027:SF25">
    <property type="entry name" value="REVERSE TRANSCRIPTASE DOMAIN-CONTAINING PROTEIN"/>
    <property type="match status" value="1"/>
</dbReference>
<name>A0A183MRF7_9TREM</name>
<dbReference type="PANTHER" id="PTHR47027">
    <property type="entry name" value="REVERSE TRANSCRIPTASE DOMAIN-CONTAINING PROTEIN"/>
    <property type="match status" value="1"/>
</dbReference>
<dbReference type="AlphaFoldDB" id="A0A183MRF7"/>
<organism evidence="1 2">
    <name type="scientific">Schistosoma margrebowiei</name>
    <dbReference type="NCBI Taxonomy" id="48269"/>
    <lineage>
        <taxon>Eukaryota</taxon>
        <taxon>Metazoa</taxon>
        <taxon>Spiralia</taxon>
        <taxon>Lophotrochozoa</taxon>
        <taxon>Platyhelminthes</taxon>
        <taxon>Trematoda</taxon>
        <taxon>Digenea</taxon>
        <taxon>Strigeidida</taxon>
        <taxon>Schistosomatoidea</taxon>
        <taxon>Schistosomatidae</taxon>
        <taxon>Schistosoma</taxon>
    </lineage>
</organism>
<accession>A0A183MRF7</accession>
<sequence>MEYSYNVGGRESLPNCCRNEEIQPEIQWTARMQLNDLDFSNDLAFLSHNQQQIHQKTTSVAPASAPVGLNINKGKSKILRYNTTCNNPITIDGENLEDVNTFTYLSSIIDEHGISDAEVKARIGKARAAYLQIMNI</sequence>
<proteinExistence type="predicted"/>
<protein>
    <submittedName>
        <fullName evidence="1">Uncharacterized protein</fullName>
    </submittedName>
</protein>
<evidence type="ECO:0000313" key="1">
    <source>
        <dbReference type="EMBL" id="VDP28579.1"/>
    </source>
</evidence>
<dbReference type="EMBL" id="UZAI01017711">
    <property type="protein sequence ID" value="VDP28579.1"/>
    <property type="molecule type" value="Genomic_DNA"/>
</dbReference>
<evidence type="ECO:0000313" key="2">
    <source>
        <dbReference type="Proteomes" id="UP000277204"/>
    </source>
</evidence>
<gene>
    <name evidence="1" type="ORF">SMRZ_LOCUS18632</name>
</gene>
<keyword evidence="2" id="KW-1185">Reference proteome</keyword>
<reference evidence="1 2" key="1">
    <citation type="submission" date="2018-11" db="EMBL/GenBank/DDBJ databases">
        <authorList>
            <consortium name="Pathogen Informatics"/>
        </authorList>
    </citation>
    <scope>NUCLEOTIDE SEQUENCE [LARGE SCALE GENOMIC DNA]</scope>
    <source>
        <strain evidence="1 2">Zambia</strain>
    </source>
</reference>
<dbReference type="Proteomes" id="UP000277204">
    <property type="component" value="Unassembled WGS sequence"/>
</dbReference>